<dbReference type="EMBL" id="CP020558">
    <property type="protein sequence ID" value="ARF70688.1"/>
    <property type="molecule type" value="Genomic_DNA"/>
</dbReference>
<gene>
    <name evidence="1" type="ORF">B7C51_24760</name>
</gene>
<sequence>MGDLEVIKNKIFKDEKIEYILDALDCHNIHYEQGGELIVAALPDGDNKRSVQVRNNEHLYSRIRSKGVKGDIFNIVSYIKFNSFTQEEMRSSLHDSKMWIVSLLKYQELLYSDEEIQNKNNLNEWLREIKKKRKKSRNTIDTKPNKVIDEDILKSYLFIPYKKWVDEGININTQKEWEVGYDWSTHRVITPIRNINGELLGIKGRAMDDNEFKYLYLYNLNKSIELFGLHKTLPFISKEKQIILFEGYKSIFKSWQYGIKNVSSFEGDDISLEQVNLIKSFGLDIDIMLCYDKDKKEKDIKEQCKKFIGRKVYYTLDRWNLLGDKDSPVDKGKKVFKYLLKNKKEYMSK</sequence>
<dbReference type="Proteomes" id="UP000192727">
    <property type="component" value="Plasmid pPLP3"/>
</dbReference>
<proteinExistence type="predicted"/>
<dbReference type="AlphaFoldDB" id="A0A1V0V060"/>
<organism evidence="1 2">
    <name type="scientific">Paenibacillus larvae subsp. pulvifaciens</name>
    <dbReference type="NCBI Taxonomy" id="1477"/>
    <lineage>
        <taxon>Bacteria</taxon>
        <taxon>Bacillati</taxon>
        <taxon>Bacillota</taxon>
        <taxon>Bacilli</taxon>
        <taxon>Bacillales</taxon>
        <taxon>Paenibacillaceae</taxon>
        <taxon>Paenibacillus</taxon>
    </lineage>
</organism>
<geneLocation type="plasmid" evidence="2">
    <name>pplp3</name>
</geneLocation>
<dbReference type="RefSeq" id="WP_083041669.1">
    <property type="nucleotide sequence ID" value="NZ_CP020558.1"/>
</dbReference>
<dbReference type="InterPro" id="IPR050219">
    <property type="entry name" value="DnaG_primase"/>
</dbReference>
<accession>A0A1V0V060</accession>
<keyword evidence="1" id="KW-0614">Plasmid</keyword>
<dbReference type="Gene3D" id="3.40.1360.10">
    <property type="match status" value="1"/>
</dbReference>
<dbReference type="PANTHER" id="PTHR30313:SF2">
    <property type="entry name" value="DNA PRIMASE"/>
    <property type="match status" value="1"/>
</dbReference>
<evidence type="ECO:0000313" key="2">
    <source>
        <dbReference type="Proteomes" id="UP000192727"/>
    </source>
</evidence>
<dbReference type="GO" id="GO:0006269">
    <property type="term" value="P:DNA replication, synthesis of primer"/>
    <property type="evidence" value="ECO:0007669"/>
    <property type="project" value="TreeGrafter"/>
</dbReference>
<evidence type="ECO:0000313" key="1">
    <source>
        <dbReference type="EMBL" id="ARF70688.1"/>
    </source>
</evidence>
<dbReference type="SUPFAM" id="SSF56731">
    <property type="entry name" value="DNA primase core"/>
    <property type="match status" value="1"/>
</dbReference>
<name>A0A1V0V060_9BACL</name>
<dbReference type="InterPro" id="IPR037068">
    <property type="entry name" value="DNA_primase_core_N_sf"/>
</dbReference>
<dbReference type="GO" id="GO:0005737">
    <property type="term" value="C:cytoplasm"/>
    <property type="evidence" value="ECO:0007669"/>
    <property type="project" value="TreeGrafter"/>
</dbReference>
<dbReference type="PANTHER" id="PTHR30313">
    <property type="entry name" value="DNA PRIMASE"/>
    <property type="match status" value="1"/>
</dbReference>
<reference evidence="1 2" key="1">
    <citation type="submission" date="2017-03" db="EMBL/GenBank/DDBJ databases">
        <title>Paenibacillus larvae genome sequencing.</title>
        <authorList>
            <person name="Dingman D.W."/>
        </authorList>
    </citation>
    <scope>NUCLEOTIDE SEQUENCE [LARGE SCALE GENOMIC DNA]</scope>
    <source>
        <strain evidence="1 2">SAG 10367</strain>
        <plasmid evidence="2">pplp3</plasmid>
    </source>
</reference>
<dbReference type="Gene3D" id="3.90.980.10">
    <property type="entry name" value="DNA primase, catalytic core, N-terminal domain"/>
    <property type="match status" value="1"/>
</dbReference>
<protein>
    <submittedName>
        <fullName evidence="1">Uncharacterized protein</fullName>
    </submittedName>
</protein>